<dbReference type="AlphaFoldDB" id="A0A4R6S3R1"/>
<protein>
    <recommendedName>
        <fullName evidence="3">YqeB PH domain-containing protein</fullName>
    </recommendedName>
</protein>
<evidence type="ECO:0000313" key="4">
    <source>
        <dbReference type="EMBL" id="TDP94282.1"/>
    </source>
</evidence>
<feature type="compositionally biased region" description="Gly residues" evidence="1">
    <location>
        <begin position="23"/>
        <end position="39"/>
    </location>
</feature>
<organism evidence="4 5">
    <name type="scientific">Leucobacter luti</name>
    <dbReference type="NCBI Taxonomy" id="340320"/>
    <lineage>
        <taxon>Bacteria</taxon>
        <taxon>Bacillati</taxon>
        <taxon>Actinomycetota</taxon>
        <taxon>Actinomycetes</taxon>
        <taxon>Micrococcales</taxon>
        <taxon>Microbacteriaceae</taxon>
        <taxon>Leucobacter</taxon>
    </lineage>
</organism>
<feature type="transmembrane region" description="Helical" evidence="2">
    <location>
        <begin position="114"/>
        <end position="138"/>
    </location>
</feature>
<keyword evidence="5" id="KW-1185">Reference proteome</keyword>
<comment type="caution">
    <text evidence="4">The sequence shown here is derived from an EMBL/GenBank/DDBJ whole genome shotgun (WGS) entry which is preliminary data.</text>
</comment>
<feature type="region of interest" description="Disordered" evidence="1">
    <location>
        <begin position="1"/>
        <end position="57"/>
    </location>
</feature>
<dbReference type="EMBL" id="SNYA01000002">
    <property type="protein sequence ID" value="TDP94282.1"/>
    <property type="molecule type" value="Genomic_DNA"/>
</dbReference>
<reference evidence="4 5" key="1">
    <citation type="submission" date="2019-03" db="EMBL/GenBank/DDBJ databases">
        <title>Genomic analyses of the natural microbiome of Caenorhabditis elegans.</title>
        <authorList>
            <person name="Samuel B."/>
        </authorList>
    </citation>
    <scope>NUCLEOTIDE SEQUENCE [LARGE SCALE GENOMIC DNA]</scope>
    <source>
        <strain evidence="4 5">JUb18</strain>
    </source>
</reference>
<evidence type="ECO:0000259" key="3">
    <source>
        <dbReference type="Pfam" id="PF23494"/>
    </source>
</evidence>
<accession>A0A4R6S3R1</accession>
<proteinExistence type="predicted"/>
<feature type="transmembrane region" description="Helical" evidence="2">
    <location>
        <begin position="73"/>
        <end position="94"/>
    </location>
</feature>
<dbReference type="OrthoDB" id="5145029at2"/>
<evidence type="ECO:0000313" key="5">
    <source>
        <dbReference type="Proteomes" id="UP000295601"/>
    </source>
</evidence>
<evidence type="ECO:0000256" key="2">
    <source>
        <dbReference type="SAM" id="Phobius"/>
    </source>
</evidence>
<keyword evidence="2" id="KW-1133">Transmembrane helix</keyword>
<feature type="compositionally biased region" description="Low complexity" evidence="1">
    <location>
        <begin position="12"/>
        <end position="22"/>
    </location>
</feature>
<keyword evidence="2" id="KW-0812">Transmembrane</keyword>
<name>A0A4R6S3R1_9MICO</name>
<dbReference type="Pfam" id="PF23494">
    <property type="entry name" value="bPH_10"/>
    <property type="match status" value="1"/>
</dbReference>
<dbReference type="InterPro" id="IPR057798">
    <property type="entry name" value="PH_YqeB"/>
</dbReference>
<gene>
    <name evidence="4" type="ORF">EDF62_0696</name>
</gene>
<dbReference type="RefSeq" id="WP_133615870.1">
    <property type="nucleotide sequence ID" value="NZ_SNYA01000002.1"/>
</dbReference>
<keyword evidence="2" id="KW-0472">Membrane</keyword>
<dbReference type="Proteomes" id="UP000295601">
    <property type="component" value="Unassembled WGS sequence"/>
</dbReference>
<sequence>MESSENLGTGTGATAGTRTETGTGTGNGAGTGATAGTGTGADSDSDSGIGTGTSTGTGAEAESVLRMQLGTRVGVWLVCSGAGVALGYVLPWVLQHLSTWPIPYLDVLTFLGSFEHPVMVIGRPAVLGLVGLICAFVITSQSAELTLSAERIQIREGDDAREIARENVGGVYRHGSKVRIESVAGRVLFDDDVEGGREAIAAAFTRHGYPWESVHTRTEGESK</sequence>
<feature type="domain" description="YqeB PH" evidence="3">
    <location>
        <begin position="64"/>
        <end position="212"/>
    </location>
</feature>
<evidence type="ECO:0000256" key="1">
    <source>
        <dbReference type="SAM" id="MobiDB-lite"/>
    </source>
</evidence>